<dbReference type="InterPro" id="IPR039727">
    <property type="entry name" value="SE/Ars2"/>
</dbReference>
<evidence type="ECO:0000313" key="8">
    <source>
        <dbReference type="Proteomes" id="UP000053424"/>
    </source>
</evidence>
<feature type="compositionally biased region" description="Basic and acidic residues" evidence="4">
    <location>
        <begin position="603"/>
        <end position="613"/>
    </location>
</feature>
<dbReference type="PANTHER" id="PTHR13165:SF0">
    <property type="entry name" value="SERRATE RNA EFFECTOR MOLECULE HOMOLOG"/>
    <property type="match status" value="1"/>
</dbReference>
<feature type="compositionally biased region" description="Basic and acidic residues" evidence="4">
    <location>
        <begin position="44"/>
        <end position="67"/>
    </location>
</feature>
<dbReference type="InterPro" id="IPR021933">
    <property type="entry name" value="SERRATE/Ars2_N"/>
</dbReference>
<dbReference type="Pfam" id="PF04959">
    <property type="entry name" value="ARS2"/>
    <property type="match status" value="1"/>
</dbReference>
<feature type="domain" description="C2H2-type" evidence="5">
    <location>
        <begin position="699"/>
        <end position="720"/>
    </location>
</feature>
<evidence type="ECO:0000313" key="7">
    <source>
        <dbReference type="EMBL" id="KIM34795.1"/>
    </source>
</evidence>
<evidence type="ECO:0000313" key="6">
    <source>
        <dbReference type="EMBL" id="KIM34788.1"/>
    </source>
</evidence>
<dbReference type="GO" id="GO:0031047">
    <property type="term" value="P:regulatory ncRNA-mediated gene silencing"/>
    <property type="evidence" value="ECO:0007669"/>
    <property type="project" value="UniProtKB-ARBA"/>
</dbReference>
<dbReference type="Proteomes" id="UP000053424">
    <property type="component" value="Unassembled WGS sequence"/>
</dbReference>
<accession>A0A0C3BDA1</accession>
<reference evidence="8" key="2">
    <citation type="submission" date="2015-01" db="EMBL/GenBank/DDBJ databases">
        <title>Evolutionary Origins and Diversification of the Mycorrhizal Mutualists.</title>
        <authorList>
            <consortium name="DOE Joint Genome Institute"/>
            <consortium name="Mycorrhizal Genomics Consortium"/>
            <person name="Kohler A."/>
            <person name="Kuo A."/>
            <person name="Nagy L.G."/>
            <person name="Floudas D."/>
            <person name="Copeland A."/>
            <person name="Barry K.W."/>
            <person name="Cichocki N."/>
            <person name="Veneault-Fourrey C."/>
            <person name="LaButti K."/>
            <person name="Lindquist E.A."/>
            <person name="Lipzen A."/>
            <person name="Lundell T."/>
            <person name="Morin E."/>
            <person name="Murat C."/>
            <person name="Riley R."/>
            <person name="Ohm R."/>
            <person name="Sun H."/>
            <person name="Tunlid A."/>
            <person name="Henrissat B."/>
            <person name="Grigoriev I.V."/>
            <person name="Hibbett D.S."/>
            <person name="Martin F."/>
        </authorList>
    </citation>
    <scope>NUCLEOTIDE SEQUENCE [LARGE SCALE GENOMIC DNA]</scope>
    <source>
        <strain evidence="8">h7</strain>
    </source>
</reference>
<dbReference type="Pfam" id="PF12066">
    <property type="entry name" value="SERRATE_Ars2_N"/>
    <property type="match status" value="1"/>
</dbReference>
<dbReference type="EMBL" id="KN831855">
    <property type="protein sequence ID" value="KIM34795.1"/>
    <property type="molecule type" value="Genomic_DNA"/>
</dbReference>
<feature type="region of interest" description="Disordered" evidence="4">
    <location>
        <begin position="159"/>
        <end position="183"/>
    </location>
</feature>
<dbReference type="OrthoDB" id="342064at2759"/>
<feature type="compositionally biased region" description="Basic and acidic residues" evidence="4">
    <location>
        <begin position="307"/>
        <end position="316"/>
    </location>
</feature>
<evidence type="ECO:0000259" key="5">
    <source>
        <dbReference type="PROSITE" id="PS00028"/>
    </source>
</evidence>
<keyword evidence="3" id="KW-0539">Nucleus</keyword>
<evidence type="ECO:0000256" key="4">
    <source>
        <dbReference type="SAM" id="MobiDB-lite"/>
    </source>
</evidence>
<dbReference type="GO" id="GO:0016604">
    <property type="term" value="C:nuclear body"/>
    <property type="evidence" value="ECO:0007669"/>
    <property type="project" value="TreeGrafter"/>
</dbReference>
<feature type="compositionally biased region" description="Basic and acidic residues" evidence="4">
    <location>
        <begin position="265"/>
        <end position="278"/>
    </location>
</feature>
<evidence type="ECO:0000256" key="3">
    <source>
        <dbReference type="ARBA" id="ARBA00023242"/>
    </source>
</evidence>
<feature type="compositionally biased region" description="Basic and acidic residues" evidence="4">
    <location>
        <begin position="245"/>
        <end position="256"/>
    </location>
</feature>
<feature type="compositionally biased region" description="Low complexity" evidence="4">
    <location>
        <begin position="864"/>
        <end position="877"/>
    </location>
</feature>
<keyword evidence="8" id="KW-1185">Reference proteome</keyword>
<dbReference type="AlphaFoldDB" id="A0A0C3BDA1"/>
<feature type="compositionally biased region" description="Low complexity" evidence="4">
    <location>
        <begin position="20"/>
        <end position="29"/>
    </location>
</feature>
<dbReference type="HOGENOM" id="CLU_009652_0_0_1"/>
<reference evidence="7 8" key="1">
    <citation type="submission" date="2014-04" db="EMBL/GenBank/DDBJ databases">
        <authorList>
            <consortium name="DOE Joint Genome Institute"/>
            <person name="Kuo A."/>
            <person name="Gay G."/>
            <person name="Dore J."/>
            <person name="Kohler A."/>
            <person name="Nagy L.G."/>
            <person name="Floudas D."/>
            <person name="Copeland A."/>
            <person name="Barry K.W."/>
            <person name="Cichocki N."/>
            <person name="Veneault-Fourrey C."/>
            <person name="LaButti K."/>
            <person name="Lindquist E.A."/>
            <person name="Lipzen A."/>
            <person name="Lundell T."/>
            <person name="Morin E."/>
            <person name="Murat C."/>
            <person name="Sun H."/>
            <person name="Tunlid A."/>
            <person name="Henrissat B."/>
            <person name="Grigoriev I.V."/>
            <person name="Hibbett D.S."/>
            <person name="Martin F."/>
            <person name="Nordberg H.P."/>
            <person name="Cantor M.N."/>
            <person name="Hua S.X."/>
        </authorList>
    </citation>
    <scope>NUCLEOTIDE SEQUENCE [LARGE SCALE GENOMIC DNA]</scope>
    <source>
        <strain evidence="7">H7</strain>
        <strain evidence="8">h7</strain>
    </source>
</reference>
<feature type="region of interest" description="Disordered" evidence="4">
    <location>
        <begin position="245"/>
        <end position="319"/>
    </location>
</feature>
<dbReference type="InterPro" id="IPR007042">
    <property type="entry name" value="SERRATE/Ars2_C"/>
</dbReference>
<feature type="region of interest" description="Disordered" evidence="4">
    <location>
        <begin position="1"/>
        <end position="137"/>
    </location>
</feature>
<protein>
    <recommendedName>
        <fullName evidence="5">C2H2-type domain-containing protein</fullName>
    </recommendedName>
</protein>
<dbReference type="PANTHER" id="PTHR13165">
    <property type="entry name" value="ARSENITE-RESISTANCE PROTEIN 2"/>
    <property type="match status" value="1"/>
</dbReference>
<gene>
    <name evidence="7" type="ORF">M413DRAFT_450053</name>
    <name evidence="6" type="ORF">M413DRAFT_450065</name>
</gene>
<feature type="region of interest" description="Disordered" evidence="4">
    <location>
        <begin position="447"/>
        <end position="514"/>
    </location>
</feature>
<dbReference type="STRING" id="686832.A0A0C3BDA1"/>
<name>A0A0C3BDA1_HEBCY</name>
<feature type="compositionally biased region" description="Acidic residues" evidence="4">
    <location>
        <begin position="284"/>
        <end position="299"/>
    </location>
</feature>
<evidence type="ECO:0000256" key="2">
    <source>
        <dbReference type="ARBA" id="ARBA00005407"/>
    </source>
</evidence>
<comment type="similarity">
    <text evidence="2">Belongs to the ARS2 family.</text>
</comment>
<feature type="compositionally biased region" description="Basic and acidic residues" evidence="4">
    <location>
        <begin position="622"/>
        <end position="641"/>
    </location>
</feature>
<sequence length="920" mass="103274">MSSWSSSYPPPPRRSRSRSPPRGGYSSGRPPYPDTYPDPYNSRPDWDSYDRDRWAYERDRAPYDYGRRGRSRSPPLDEGGRKRRRSMSPYDRERYDPRPRYSDDYDAHSRHGYTSPRRHNAPYGSSRRAPPDPHTLEYPASLKQYAEWFRYNYPTQAAEEDQADKAAEHQAGDGSKPRNGIKTKWEKYKKEFAATQLQTMFEHHRKSPWFAEKYDPSPEFENLRKRVRKEGWKGRLNNFLHDVETGKFDPDLHEPEAEPSSPVKENGESGHVAGDDATKPAANPDDDMQFNAEQDEDGGDVNGKMSGDSKRIRSDEYSVPTEGNQVMIRTIPPDIGRVKLEEACSRMPGLIYIALGDPLQKRNYYRTGWLRFREDADMTATMAELSEKKIEGFKLHVAHNIRPFVNKIRYAPEVASRPDRLAKDLQNAKLLATILEDQAAELRAFKPPPASASIPAGSGDQNGAGAPGEDGVVGSNGNAKPEGQDAEMAAPDQEGGGAAVEEEEEPKERGSDAVERRIEKVMSDMRDQGLVDVNDEKAFTEKKVVVSLDMYLAYLRAAFHTCYYCAIVTDHLEELQRKCLKHERKPLSKVMLDELKAAEVEKAEKEKKLKEEDKEVTDEAEEKPKTKEKEKENGKSRHDTRDWKRNDERWLEWLDSKIALLINRDGVDPRVYGGKSYEEELTKGVEPYLKQEDEGKFRCKTCQKLFKATAFVEKHIANKHPELVKQLDEIPYFNNFALDPHRIQPFAHPPATTGNASQAPPPQAYGIQAAPFHGGGDYRGGYYGANVPSGNAPYPPPYYNGHWEHGFPGGAYPPGGNRRDDGGGRRLSERISGFAPAFGESTIPAAAGLPPKPPAALDTALVSGNPAAGRRNNRNAGSHATGPPPPPPPDAKEDPRAAGGKRVSYHDMDLVAEGDVELMY</sequence>
<dbReference type="PROSITE" id="PS00028">
    <property type="entry name" value="ZINC_FINGER_C2H2_1"/>
    <property type="match status" value="1"/>
</dbReference>
<evidence type="ECO:0000256" key="1">
    <source>
        <dbReference type="ARBA" id="ARBA00004123"/>
    </source>
</evidence>
<feature type="compositionally biased region" description="Basic and acidic residues" evidence="4">
    <location>
        <begin position="90"/>
        <end position="109"/>
    </location>
</feature>
<dbReference type="InterPro" id="IPR013087">
    <property type="entry name" value="Znf_C2H2_type"/>
</dbReference>
<reference evidence="7" key="3">
    <citation type="submission" date="2015-02" db="EMBL/GenBank/DDBJ databases">
        <title>Evolutionary Origins and Diversification of the Mycorrhizal Mutualists.</title>
        <authorList>
            <consortium name="DOE Joint Genome Institute"/>
            <consortium name="Mycorrhizal Genomics Consortium"/>
            <person name="Kohler A."/>
            <person name="Kuo A."/>
            <person name="Nagy L.G."/>
            <person name="Floudas D."/>
            <person name="Copeland A."/>
            <person name="Barry K.W."/>
            <person name="Cichocki N."/>
            <person name="Veneault-Fourrey C."/>
            <person name="LaButti K."/>
            <person name="Lindquist E.A."/>
            <person name="Lipzen A."/>
            <person name="Lundell T."/>
            <person name="Morin E."/>
            <person name="Murat C."/>
            <person name="Riley R."/>
            <person name="Ohm R."/>
            <person name="Sun H."/>
            <person name="Tunlid A."/>
            <person name="Henrissat B."/>
            <person name="Grigoriev I.V."/>
            <person name="Hibbett D.S."/>
            <person name="Martin F."/>
        </authorList>
    </citation>
    <scope>NUCLEOTIDE SEQUENCE</scope>
    <source>
        <strain evidence="7">H7</strain>
    </source>
</reference>
<feature type="region of interest" description="Disordered" evidence="4">
    <location>
        <begin position="603"/>
        <end position="641"/>
    </location>
</feature>
<comment type="subcellular location">
    <subcellularLocation>
        <location evidence="1">Nucleus</location>
    </subcellularLocation>
</comment>
<dbReference type="EMBL" id="KN831856">
    <property type="protein sequence ID" value="KIM34788.1"/>
    <property type="molecule type" value="Genomic_DNA"/>
</dbReference>
<proteinExistence type="inferred from homology"/>
<organism evidence="7 8">
    <name type="scientific">Hebeloma cylindrosporum</name>
    <dbReference type="NCBI Taxonomy" id="76867"/>
    <lineage>
        <taxon>Eukaryota</taxon>
        <taxon>Fungi</taxon>
        <taxon>Dikarya</taxon>
        <taxon>Basidiomycota</taxon>
        <taxon>Agaricomycotina</taxon>
        <taxon>Agaricomycetes</taxon>
        <taxon>Agaricomycetidae</taxon>
        <taxon>Agaricales</taxon>
        <taxon>Agaricineae</taxon>
        <taxon>Hymenogastraceae</taxon>
        <taxon>Hebeloma</taxon>
    </lineage>
</organism>
<feature type="region of interest" description="Disordered" evidence="4">
    <location>
        <begin position="844"/>
        <end position="906"/>
    </location>
</feature>
<dbReference type="GO" id="GO:0016070">
    <property type="term" value="P:RNA metabolic process"/>
    <property type="evidence" value="ECO:0007669"/>
    <property type="project" value="UniProtKB-ARBA"/>
</dbReference>